<dbReference type="NCBIfam" id="TIGR04183">
    <property type="entry name" value="Por_Secre_tail"/>
    <property type="match status" value="1"/>
</dbReference>
<dbReference type="Proteomes" id="UP000232883">
    <property type="component" value="Chromosome"/>
</dbReference>
<feature type="signal peptide" evidence="1">
    <location>
        <begin position="1"/>
        <end position="21"/>
    </location>
</feature>
<feature type="chain" id="PRO_5014953427" description="Secretion system C-terminal sorting domain-containing protein" evidence="1">
    <location>
        <begin position="22"/>
        <end position="365"/>
    </location>
</feature>
<evidence type="ECO:0008006" key="4">
    <source>
        <dbReference type="Google" id="ProtNLM"/>
    </source>
</evidence>
<keyword evidence="1" id="KW-0732">Signal</keyword>
<name>A0A2K8YTK5_9BACT</name>
<dbReference type="RefSeq" id="WP_100986388.1">
    <property type="nucleotide sequence ID" value="NZ_CP025096.1"/>
</dbReference>
<keyword evidence="3" id="KW-1185">Reference proteome</keyword>
<evidence type="ECO:0000313" key="2">
    <source>
        <dbReference type="EMBL" id="AUD00965.1"/>
    </source>
</evidence>
<dbReference type="OrthoDB" id="921681at2"/>
<evidence type="ECO:0000256" key="1">
    <source>
        <dbReference type="SAM" id="SignalP"/>
    </source>
</evidence>
<sequence>MVRKLLLIILLGLCTGYSTFAQDPFVGIPVINPPDLVTGHTAVVTFPFGNASANPVSVDKADQLVYTFIVLPYECLRVTSFSLTASAGATYTPDNLIVTSDTVFIPYNPPIITFGGNVTRFTIKQKDTSLPIPGQATYNLVISMLAIAPFYNGAYVQGAVTSSGISTNIPTNDYGTTSVRIQGPMPVSLVSFTAKAQPDHSVKLAWTTSLETNNKGFLIERSKDLKAFEKVSELSEVAANSHAEQHYSLTDQFPYTGTSYYRLTQIDLGGRTTSFPVVSVVLRDGAYGVFPNPVLSDQPFRVSMDEPETASVNIYGADGRVVPFQKVSVEPNKLLLKASGKRAKGVYILTVEERGQTRRHRLVID</sequence>
<dbReference type="AlphaFoldDB" id="A0A2K8YTK5"/>
<proteinExistence type="predicted"/>
<gene>
    <name evidence="2" type="ORF">CWM47_03510</name>
</gene>
<accession>A0A2K8YTK5</accession>
<dbReference type="InterPro" id="IPR026444">
    <property type="entry name" value="Secre_tail"/>
</dbReference>
<organism evidence="2 3">
    <name type="scientific">Spirosoma pollinicola</name>
    <dbReference type="NCBI Taxonomy" id="2057025"/>
    <lineage>
        <taxon>Bacteria</taxon>
        <taxon>Pseudomonadati</taxon>
        <taxon>Bacteroidota</taxon>
        <taxon>Cytophagia</taxon>
        <taxon>Cytophagales</taxon>
        <taxon>Cytophagaceae</taxon>
        <taxon>Spirosoma</taxon>
    </lineage>
</organism>
<protein>
    <recommendedName>
        <fullName evidence="4">Secretion system C-terminal sorting domain-containing protein</fullName>
    </recommendedName>
</protein>
<reference evidence="2 3" key="1">
    <citation type="submission" date="2017-11" db="EMBL/GenBank/DDBJ databases">
        <title>Taxonomic description and genome sequences of Spirosoma HA7 sp. nov., isolated from pollen microhabitat of Corylus avellana.</title>
        <authorList>
            <person name="Ambika Manirajan B."/>
            <person name="Suarez C."/>
            <person name="Ratering S."/>
            <person name="Geissler-Plaum R."/>
            <person name="Cardinale M."/>
            <person name="Sylvia S."/>
        </authorList>
    </citation>
    <scope>NUCLEOTIDE SEQUENCE [LARGE SCALE GENOMIC DNA]</scope>
    <source>
        <strain evidence="2 3">HA7</strain>
    </source>
</reference>
<evidence type="ECO:0000313" key="3">
    <source>
        <dbReference type="Proteomes" id="UP000232883"/>
    </source>
</evidence>
<dbReference type="EMBL" id="CP025096">
    <property type="protein sequence ID" value="AUD00965.1"/>
    <property type="molecule type" value="Genomic_DNA"/>
</dbReference>
<dbReference type="KEGG" id="spir:CWM47_03510"/>